<comment type="caution">
    <text evidence="5">The sequence shown here is derived from an EMBL/GenBank/DDBJ whole genome shotgun (WGS) entry which is preliminary data.</text>
</comment>
<keyword evidence="6" id="KW-1185">Reference proteome</keyword>
<keyword evidence="1 3" id="KW-0853">WD repeat</keyword>
<proteinExistence type="predicted"/>
<dbReference type="SUPFAM" id="SSF50978">
    <property type="entry name" value="WD40 repeat-like"/>
    <property type="match status" value="1"/>
</dbReference>
<dbReference type="InParanoid" id="A0A1Y2ED04"/>
<dbReference type="Pfam" id="PF12894">
    <property type="entry name" value="ANAPC4_WD40"/>
    <property type="match status" value="1"/>
</dbReference>
<evidence type="ECO:0000256" key="3">
    <source>
        <dbReference type="PROSITE-ProRule" id="PRU00221"/>
    </source>
</evidence>
<dbReference type="InterPro" id="IPR015943">
    <property type="entry name" value="WD40/YVTN_repeat-like_dom_sf"/>
</dbReference>
<dbReference type="Pfam" id="PF00400">
    <property type="entry name" value="WD40"/>
    <property type="match status" value="1"/>
</dbReference>
<feature type="domain" description="Anaphase-promoting complex subunit 4-like WD40" evidence="4">
    <location>
        <begin position="27"/>
        <end position="114"/>
    </location>
</feature>
<dbReference type="FunCoup" id="A0A1Y2ED04">
    <property type="interactions" value="976"/>
</dbReference>
<dbReference type="PROSITE" id="PS50082">
    <property type="entry name" value="WD_REPEATS_2"/>
    <property type="match status" value="2"/>
</dbReference>
<dbReference type="InterPro" id="IPR036322">
    <property type="entry name" value="WD40_repeat_dom_sf"/>
</dbReference>
<evidence type="ECO:0000259" key="4">
    <source>
        <dbReference type="Pfam" id="PF12894"/>
    </source>
</evidence>
<dbReference type="OrthoDB" id="256303at2759"/>
<feature type="repeat" description="WD" evidence="3">
    <location>
        <begin position="101"/>
        <end position="144"/>
    </location>
</feature>
<organism evidence="5 6">
    <name type="scientific">Leucosporidium creatinivorum</name>
    <dbReference type="NCBI Taxonomy" id="106004"/>
    <lineage>
        <taxon>Eukaryota</taxon>
        <taxon>Fungi</taxon>
        <taxon>Dikarya</taxon>
        <taxon>Basidiomycota</taxon>
        <taxon>Pucciniomycotina</taxon>
        <taxon>Microbotryomycetes</taxon>
        <taxon>Leucosporidiales</taxon>
        <taxon>Leucosporidium</taxon>
    </lineage>
</organism>
<reference evidence="5 6" key="1">
    <citation type="submission" date="2016-07" db="EMBL/GenBank/DDBJ databases">
        <title>Pervasive Adenine N6-methylation of Active Genes in Fungi.</title>
        <authorList>
            <consortium name="DOE Joint Genome Institute"/>
            <person name="Mondo S.J."/>
            <person name="Dannebaum R.O."/>
            <person name="Kuo R.C."/>
            <person name="Labutti K."/>
            <person name="Haridas S."/>
            <person name="Kuo A."/>
            <person name="Salamov A."/>
            <person name="Ahrendt S.R."/>
            <person name="Lipzen A."/>
            <person name="Sullivan W."/>
            <person name="Andreopoulos W.B."/>
            <person name="Clum A."/>
            <person name="Lindquist E."/>
            <person name="Daum C."/>
            <person name="Ramamoorthy G.K."/>
            <person name="Gryganskyi A."/>
            <person name="Culley D."/>
            <person name="Magnuson J.K."/>
            <person name="James T.Y."/>
            <person name="O'Malley M.A."/>
            <person name="Stajich J.E."/>
            <person name="Spatafora J.W."/>
            <person name="Visel A."/>
            <person name="Grigoriev I.V."/>
        </authorList>
    </citation>
    <scope>NUCLEOTIDE SEQUENCE [LARGE SCALE GENOMIC DNA]</scope>
    <source>
        <strain evidence="5 6">62-1032</strain>
    </source>
</reference>
<dbReference type="AlphaFoldDB" id="A0A1Y2ED04"/>
<name>A0A1Y2ED04_9BASI</name>
<dbReference type="Proteomes" id="UP000193467">
    <property type="component" value="Unassembled WGS sequence"/>
</dbReference>
<dbReference type="PANTHER" id="PTHR10971">
    <property type="entry name" value="MRNA EXPORT FACTOR AND BUB3"/>
    <property type="match status" value="1"/>
</dbReference>
<gene>
    <name evidence="5" type="ORF">BCR35DRAFT_326414</name>
</gene>
<dbReference type="Gene3D" id="2.130.10.10">
    <property type="entry name" value="YVTN repeat-like/Quinoprotein amine dehydrogenase"/>
    <property type="match status" value="1"/>
</dbReference>
<dbReference type="EMBL" id="MCGR01000057">
    <property type="protein sequence ID" value="ORY69297.1"/>
    <property type="molecule type" value="Genomic_DNA"/>
</dbReference>
<accession>A0A1Y2ED04</accession>
<keyword evidence="2" id="KW-0677">Repeat</keyword>
<evidence type="ECO:0000256" key="2">
    <source>
        <dbReference type="ARBA" id="ARBA00022737"/>
    </source>
</evidence>
<dbReference type="InterPro" id="IPR024977">
    <property type="entry name" value="Apc4-like_WD40_dom"/>
</dbReference>
<evidence type="ECO:0000313" key="6">
    <source>
        <dbReference type="Proteomes" id="UP000193467"/>
    </source>
</evidence>
<dbReference type="STRING" id="106004.A0A1Y2ED04"/>
<evidence type="ECO:0000313" key="5">
    <source>
        <dbReference type="EMBL" id="ORY69297.1"/>
    </source>
</evidence>
<dbReference type="PROSITE" id="PS50294">
    <property type="entry name" value="WD_REPEATS_REGION"/>
    <property type="match status" value="1"/>
</dbReference>
<sequence>MSIFGKPAEPKDIELANIQSDSISAIAWSPVADLLAVASWNNEVRIYEVGPGGQNQGRAQYQHEGPVLCVAWSKDGTKVISGGADNAGRIYDLATGQSSQFAAHDAPIKCINWIDMPGQPMVATGSWDKSLRYWNLTSQTPVATVQLPERCYTMDVAYPLMVVGTAERHILIFNLTNPTTPHKSIPSPLKMQTRSIACFPDGTGYSVGSIEGRVAVQHIDEAKTASNFSFKCHRADQKGAGFKTGSQSVSAVNAIAGHPLGTWATAGSDGVINQWDYISRTRLKTWADLGGPITSVSFSHNGSFMAYAVSYDWSKGHGGNQNQPNKVMIHVCQEDEVKRRPKK</sequence>
<protein>
    <submittedName>
        <fullName evidence="5">Poly RNA export protein</fullName>
    </submittedName>
</protein>
<dbReference type="InterPro" id="IPR001680">
    <property type="entry name" value="WD40_rpt"/>
</dbReference>
<dbReference type="SMART" id="SM00320">
    <property type="entry name" value="WD40"/>
    <property type="match status" value="5"/>
</dbReference>
<evidence type="ECO:0000256" key="1">
    <source>
        <dbReference type="ARBA" id="ARBA00022574"/>
    </source>
</evidence>
<feature type="repeat" description="WD" evidence="3">
    <location>
        <begin position="60"/>
        <end position="101"/>
    </location>
</feature>